<evidence type="ECO:0000313" key="7">
    <source>
        <dbReference type="Proteomes" id="UP000064844"/>
    </source>
</evidence>
<keyword evidence="3" id="KW-0238">DNA-binding</keyword>
<dbReference type="SUPFAM" id="SSF53850">
    <property type="entry name" value="Periplasmic binding protein-like II"/>
    <property type="match status" value="1"/>
</dbReference>
<accession>A0A0S2W0D6</accession>
<dbReference type="PATRIC" id="fig|1297617.4.peg.82"/>
<dbReference type="InterPro" id="IPR036390">
    <property type="entry name" value="WH_DNA-bd_sf"/>
</dbReference>
<dbReference type="Pfam" id="PF00126">
    <property type="entry name" value="HTH_1"/>
    <property type="match status" value="1"/>
</dbReference>
<keyword evidence="2" id="KW-0805">Transcription regulation</keyword>
<dbReference type="InterPro" id="IPR036388">
    <property type="entry name" value="WH-like_DNA-bd_sf"/>
</dbReference>
<evidence type="ECO:0000256" key="1">
    <source>
        <dbReference type="ARBA" id="ARBA00009437"/>
    </source>
</evidence>
<dbReference type="Gene3D" id="3.40.190.290">
    <property type="match status" value="1"/>
</dbReference>
<sequence length="307" mass="34727">MDMKQLEIFVTACERGSFSQAAACMYMTQPNISKSIRALEHELGRPLLIRNAKGVQPTAYGKTVLEHAQMILKTAATISSLAIPDEQDNLSLSTYPSNMAARLLVDFYQTWGPAIHIEHHEGTVEEITDHVHQGISEVGIVYVAKKQTGTFQHILSHKKLEFIPQSEKSICVYVGPNHPLYHADSVDFSDLPCLKFIRGVRDFFSMEHHLETVSMGVIDPGVMKHVVYSNSDHLVTNFLLHTDVCSLGLNFMYRPYEQYDIKPLAINGCEPFLQIGYVRTPERPLSSQARWLTDRFGEMLQGYELQL</sequence>
<dbReference type="InterPro" id="IPR000847">
    <property type="entry name" value="LysR_HTH_N"/>
</dbReference>
<dbReference type="EMBL" id="CP011307">
    <property type="protein sequence ID" value="ALP92480.1"/>
    <property type="molecule type" value="Genomic_DNA"/>
</dbReference>
<dbReference type="PRINTS" id="PR00039">
    <property type="entry name" value="HTHLYSR"/>
</dbReference>
<dbReference type="Proteomes" id="UP000064844">
    <property type="component" value="Chromosome"/>
</dbReference>
<dbReference type="PANTHER" id="PTHR30346">
    <property type="entry name" value="TRANSCRIPTIONAL DUAL REGULATOR HCAR-RELATED"/>
    <property type="match status" value="1"/>
</dbReference>
<dbReference type="FunFam" id="1.10.10.10:FF:000001">
    <property type="entry name" value="LysR family transcriptional regulator"/>
    <property type="match status" value="1"/>
</dbReference>
<dbReference type="GO" id="GO:0032993">
    <property type="term" value="C:protein-DNA complex"/>
    <property type="evidence" value="ECO:0007669"/>
    <property type="project" value="TreeGrafter"/>
</dbReference>
<protein>
    <submittedName>
        <fullName evidence="6">Transcriptional regulator ligR, LysR family</fullName>
    </submittedName>
</protein>
<evidence type="ECO:0000256" key="4">
    <source>
        <dbReference type="ARBA" id="ARBA00023163"/>
    </source>
</evidence>
<dbReference type="RefSeq" id="WP_058116744.1">
    <property type="nucleotide sequence ID" value="NZ_CP011307.1"/>
</dbReference>
<dbReference type="PROSITE" id="PS50931">
    <property type="entry name" value="HTH_LYSR"/>
    <property type="match status" value="1"/>
</dbReference>
<organism evidence="6 7">
    <name type="scientific">Intestinimonas butyriciproducens</name>
    <dbReference type="NCBI Taxonomy" id="1297617"/>
    <lineage>
        <taxon>Bacteria</taxon>
        <taxon>Bacillati</taxon>
        <taxon>Bacillota</taxon>
        <taxon>Clostridia</taxon>
        <taxon>Eubacteriales</taxon>
        <taxon>Intestinimonas</taxon>
    </lineage>
</organism>
<gene>
    <name evidence="6" type="ORF">IB211_00084c</name>
</gene>
<evidence type="ECO:0000313" key="6">
    <source>
        <dbReference type="EMBL" id="ALP92480.1"/>
    </source>
</evidence>
<dbReference type="Pfam" id="PF03466">
    <property type="entry name" value="LysR_substrate"/>
    <property type="match status" value="1"/>
</dbReference>
<proteinExistence type="inferred from homology"/>
<dbReference type="Gene3D" id="1.10.10.10">
    <property type="entry name" value="Winged helix-like DNA-binding domain superfamily/Winged helix DNA-binding domain"/>
    <property type="match status" value="1"/>
</dbReference>
<keyword evidence="4" id="KW-0804">Transcription</keyword>
<dbReference type="InterPro" id="IPR005119">
    <property type="entry name" value="LysR_subst-bd"/>
</dbReference>
<dbReference type="SUPFAM" id="SSF46785">
    <property type="entry name" value="Winged helix' DNA-binding domain"/>
    <property type="match status" value="1"/>
</dbReference>
<dbReference type="CDD" id="cd05466">
    <property type="entry name" value="PBP2_LTTR_substrate"/>
    <property type="match status" value="1"/>
</dbReference>
<comment type="similarity">
    <text evidence="1">Belongs to the LysR transcriptional regulatory family.</text>
</comment>
<dbReference type="AlphaFoldDB" id="A0A0S2W0D6"/>
<dbReference type="KEGG" id="ibu:IB211_00084c"/>
<dbReference type="PANTHER" id="PTHR30346:SF0">
    <property type="entry name" value="HCA OPERON TRANSCRIPTIONAL ACTIVATOR HCAR"/>
    <property type="match status" value="1"/>
</dbReference>
<evidence type="ECO:0000259" key="5">
    <source>
        <dbReference type="PROSITE" id="PS50931"/>
    </source>
</evidence>
<keyword evidence="7" id="KW-1185">Reference proteome</keyword>
<evidence type="ECO:0000256" key="2">
    <source>
        <dbReference type="ARBA" id="ARBA00023015"/>
    </source>
</evidence>
<evidence type="ECO:0000256" key="3">
    <source>
        <dbReference type="ARBA" id="ARBA00023125"/>
    </source>
</evidence>
<feature type="domain" description="HTH lysR-type" evidence="5">
    <location>
        <begin position="1"/>
        <end position="58"/>
    </location>
</feature>
<dbReference type="GO" id="GO:0003700">
    <property type="term" value="F:DNA-binding transcription factor activity"/>
    <property type="evidence" value="ECO:0007669"/>
    <property type="project" value="InterPro"/>
</dbReference>
<reference evidence="6 7" key="1">
    <citation type="journal article" date="2015" name="Nat. Commun.">
        <title>Production of butyrate from lysine and the Amadori product fructoselysine by a human gut commensal.</title>
        <authorList>
            <person name="Bui T.P."/>
            <person name="Ritari J."/>
            <person name="Boeren S."/>
            <person name="de Waard P."/>
            <person name="Plugge C.M."/>
            <person name="de Vos W.M."/>
        </authorList>
    </citation>
    <scope>NUCLEOTIDE SEQUENCE [LARGE SCALE GENOMIC DNA]</scope>
    <source>
        <strain evidence="6 7">AF211</strain>
    </source>
</reference>
<dbReference type="GO" id="GO:0003677">
    <property type="term" value="F:DNA binding"/>
    <property type="evidence" value="ECO:0007669"/>
    <property type="project" value="UniProtKB-KW"/>
</dbReference>
<dbReference type="STRING" id="1297617.IB211_00084c"/>
<reference evidence="7" key="2">
    <citation type="submission" date="2015-04" db="EMBL/GenBank/DDBJ databases">
        <title>A butyrogenic pathway from the amino acid lysine in a human gut commensal.</title>
        <authorList>
            <person name="de Vos W.M."/>
            <person name="Bui N.T.P."/>
            <person name="Plugge C.M."/>
            <person name="Ritari J."/>
        </authorList>
    </citation>
    <scope>NUCLEOTIDE SEQUENCE [LARGE SCALE GENOMIC DNA]</scope>
    <source>
        <strain evidence="7">AF211</strain>
    </source>
</reference>
<name>A0A0S2W0D6_9FIRM</name>